<name>A0A392UW09_9FABA</name>
<evidence type="ECO:0000313" key="2">
    <source>
        <dbReference type="Proteomes" id="UP000265520"/>
    </source>
</evidence>
<comment type="caution">
    <text evidence="1">The sequence shown here is derived from an EMBL/GenBank/DDBJ whole genome shotgun (WGS) entry which is preliminary data.</text>
</comment>
<protein>
    <submittedName>
        <fullName evidence="1">Uncharacterized protein</fullName>
    </submittedName>
</protein>
<reference evidence="1 2" key="1">
    <citation type="journal article" date="2018" name="Front. Plant Sci.">
        <title>Red Clover (Trifolium pratense) and Zigzag Clover (T. medium) - A Picture of Genomic Similarities and Differences.</title>
        <authorList>
            <person name="Dluhosova J."/>
            <person name="Istvanek J."/>
            <person name="Nedelnik J."/>
            <person name="Repkova J."/>
        </authorList>
    </citation>
    <scope>NUCLEOTIDE SEQUENCE [LARGE SCALE GENOMIC DNA]</scope>
    <source>
        <strain evidence="2">cv. 10/8</strain>
        <tissue evidence="1">Leaf</tissue>
    </source>
</reference>
<dbReference type="EMBL" id="LXQA010985828">
    <property type="protein sequence ID" value="MCI80007.1"/>
    <property type="molecule type" value="Genomic_DNA"/>
</dbReference>
<accession>A0A392UW09</accession>
<keyword evidence="2" id="KW-1185">Reference proteome</keyword>
<dbReference type="AlphaFoldDB" id="A0A392UW09"/>
<proteinExistence type="predicted"/>
<feature type="non-terminal residue" evidence="1">
    <location>
        <position position="1"/>
    </location>
</feature>
<organism evidence="1 2">
    <name type="scientific">Trifolium medium</name>
    <dbReference type="NCBI Taxonomy" id="97028"/>
    <lineage>
        <taxon>Eukaryota</taxon>
        <taxon>Viridiplantae</taxon>
        <taxon>Streptophyta</taxon>
        <taxon>Embryophyta</taxon>
        <taxon>Tracheophyta</taxon>
        <taxon>Spermatophyta</taxon>
        <taxon>Magnoliopsida</taxon>
        <taxon>eudicotyledons</taxon>
        <taxon>Gunneridae</taxon>
        <taxon>Pentapetalae</taxon>
        <taxon>rosids</taxon>
        <taxon>fabids</taxon>
        <taxon>Fabales</taxon>
        <taxon>Fabaceae</taxon>
        <taxon>Papilionoideae</taxon>
        <taxon>50 kb inversion clade</taxon>
        <taxon>NPAAA clade</taxon>
        <taxon>Hologalegina</taxon>
        <taxon>IRL clade</taxon>
        <taxon>Trifolieae</taxon>
        <taxon>Trifolium</taxon>
    </lineage>
</organism>
<evidence type="ECO:0000313" key="1">
    <source>
        <dbReference type="EMBL" id="MCI80007.1"/>
    </source>
</evidence>
<dbReference type="Proteomes" id="UP000265520">
    <property type="component" value="Unassembled WGS sequence"/>
</dbReference>
<sequence>GSQRQCSANLSLVVPMSGAYHHTPHQCGHYISTGWPSNNLPVRIQMPHQSRPVLN</sequence>